<dbReference type="Pfam" id="PF06741">
    <property type="entry name" value="LsmAD"/>
    <property type="match status" value="1"/>
</dbReference>
<evidence type="ECO:0000313" key="3">
    <source>
        <dbReference type="EMBL" id="KAL3768419.1"/>
    </source>
</evidence>
<dbReference type="InterPro" id="IPR009604">
    <property type="entry name" value="LsmAD_domain"/>
</dbReference>
<proteinExistence type="predicted"/>
<feature type="region of interest" description="Disordered" evidence="1">
    <location>
        <begin position="374"/>
        <end position="486"/>
    </location>
</feature>
<dbReference type="Proteomes" id="UP001530400">
    <property type="component" value="Unassembled WGS sequence"/>
</dbReference>
<gene>
    <name evidence="3" type="ORF">ACHAWO_000331</name>
</gene>
<dbReference type="PANTHER" id="PTHR12854:SF7">
    <property type="entry name" value="ATAXIN-2 HOMOLOG"/>
    <property type="match status" value="1"/>
</dbReference>
<evidence type="ECO:0000256" key="1">
    <source>
        <dbReference type="SAM" id="MobiDB-lite"/>
    </source>
</evidence>
<feature type="compositionally biased region" description="Basic and acidic residues" evidence="1">
    <location>
        <begin position="766"/>
        <end position="783"/>
    </location>
</feature>
<feature type="compositionally biased region" description="Basic and acidic residues" evidence="1">
    <location>
        <begin position="374"/>
        <end position="384"/>
    </location>
</feature>
<accession>A0ABD3MYI4</accession>
<feature type="compositionally biased region" description="Basic and acidic residues" evidence="1">
    <location>
        <begin position="432"/>
        <end position="449"/>
    </location>
</feature>
<feature type="compositionally biased region" description="Low complexity" evidence="1">
    <location>
        <begin position="599"/>
        <end position="629"/>
    </location>
</feature>
<feature type="compositionally biased region" description="Low complexity" evidence="1">
    <location>
        <begin position="260"/>
        <end position="281"/>
    </location>
</feature>
<name>A0ABD3MYI4_9STRA</name>
<reference evidence="3 4" key="1">
    <citation type="submission" date="2024-10" db="EMBL/GenBank/DDBJ databases">
        <title>Updated reference genomes for cyclostephanoid diatoms.</title>
        <authorList>
            <person name="Roberts W.R."/>
            <person name="Alverson A.J."/>
        </authorList>
    </citation>
    <scope>NUCLEOTIDE SEQUENCE [LARGE SCALE GENOMIC DNA]</scope>
    <source>
        <strain evidence="3 4">AJA010-31</strain>
    </source>
</reference>
<dbReference type="InterPro" id="IPR025852">
    <property type="entry name" value="SM_dom_ATX"/>
</dbReference>
<protein>
    <recommendedName>
        <fullName evidence="2">LsmAD domain-containing protein</fullName>
    </recommendedName>
</protein>
<dbReference type="SMART" id="SM01272">
    <property type="entry name" value="LsmAD"/>
    <property type="match status" value="1"/>
</dbReference>
<feature type="region of interest" description="Disordered" evidence="1">
    <location>
        <begin position="231"/>
        <end position="281"/>
    </location>
</feature>
<dbReference type="EMBL" id="JALLPJ020001347">
    <property type="protein sequence ID" value="KAL3768419.1"/>
    <property type="molecule type" value="Genomic_DNA"/>
</dbReference>
<feature type="domain" description="LsmAD" evidence="2">
    <location>
        <begin position="295"/>
        <end position="364"/>
    </location>
</feature>
<evidence type="ECO:0000313" key="4">
    <source>
        <dbReference type="Proteomes" id="UP001530400"/>
    </source>
</evidence>
<keyword evidence="4" id="KW-1185">Reference proteome</keyword>
<dbReference type="GO" id="GO:0005737">
    <property type="term" value="C:cytoplasm"/>
    <property type="evidence" value="ECO:0007669"/>
    <property type="project" value="UniProtKB-ARBA"/>
</dbReference>
<feature type="region of interest" description="Disordered" evidence="1">
    <location>
        <begin position="1"/>
        <end position="68"/>
    </location>
</feature>
<feature type="region of interest" description="Disordered" evidence="1">
    <location>
        <begin position="579"/>
        <end position="629"/>
    </location>
</feature>
<comment type="caution">
    <text evidence="3">The sequence shown here is derived from an EMBL/GenBank/DDBJ whole genome shotgun (WGS) entry which is preliminary data.</text>
</comment>
<feature type="compositionally biased region" description="Gly residues" evidence="1">
    <location>
        <begin position="732"/>
        <end position="742"/>
    </location>
</feature>
<organism evidence="3 4">
    <name type="scientific">Cyclotella atomus</name>
    <dbReference type="NCBI Taxonomy" id="382360"/>
    <lineage>
        <taxon>Eukaryota</taxon>
        <taxon>Sar</taxon>
        <taxon>Stramenopiles</taxon>
        <taxon>Ochrophyta</taxon>
        <taxon>Bacillariophyta</taxon>
        <taxon>Coscinodiscophyceae</taxon>
        <taxon>Thalassiosirophycidae</taxon>
        <taxon>Stephanodiscales</taxon>
        <taxon>Stephanodiscaceae</taxon>
        <taxon>Cyclotella</taxon>
    </lineage>
</organism>
<evidence type="ECO:0000259" key="2">
    <source>
        <dbReference type="SMART" id="SM01272"/>
    </source>
</evidence>
<feature type="compositionally biased region" description="Low complexity" evidence="1">
    <location>
        <begin position="41"/>
        <end position="68"/>
    </location>
</feature>
<sequence length="783" mass="83210">MSANAWSRGRPVLPSATTTNNNNSRGPPPGLTRKHNDKYTASRTATAPRTASAPSSGNSVASSSSDLISSSAPGYNRERYLHLLLSMIGHTVVITKTDGSVLEGVFHTYCPFENVKNDGKNVYVVKGVRLVSAAAAATNNSTSSAATTTSANNAKGDFQEGSTLLLSSSQVMKLHIKSIRLDTTTANTNSTNAGNHIRTDAEISGQKGGNEKLIAAGSVWISAGDAPNNLGGALEGSTRGGMNDGNSNSSRGGMFKSTWSSNKSQQSLNTTSTTNQGLSGTIGDWDQFTANERKFNVKASFDENLYTTSLDYAALDKRKLAEAERIAQEIESQVSSNIHVMEERGHKIEGDYDEEDLYSGVLKKKDVEGLSLKKEKQQKQKVNADNDVGGGVDKDEKNEIDSASDGGGMNYAAAAGGKKETKSHVGVAEVKQSNKEEEKNAKKEEDANNHPENNSEEESKPKLNPNAKEFTFNPSAKSFTPSFTPSAPAAAQQNIALPVSNVEYALGGGGGGMHPGMPMGSYHHPGGMQYMQPGENMSLSSSCLFTLFFIPLIIISDTLENPNSTGMMPVMNAQHPQMPYSPYAMPPPPVVSGSGGGQEETSSASGEGSIPSSSEQPQQQQQQQPYMQPGYAGSYPGYYGAAAMMHANRPAFHPMQVMPGYPQRMYPAMGMPGAGGGGGMHHRPPGPYYGGPVPYPSQQGYNDDGMGHNKSYQRKNSKGGGGNNNGYKKRGSNGGGGRGGRGYYVEGRQSEDNSTNDGMNQEDVEQQQHEEEEHVEKAEAATS</sequence>
<feature type="compositionally biased region" description="Polar residues" evidence="1">
    <location>
        <begin position="15"/>
        <end position="25"/>
    </location>
</feature>
<dbReference type="AlphaFoldDB" id="A0ABD3MYI4"/>
<dbReference type="Pfam" id="PF14438">
    <property type="entry name" value="SM-ATX"/>
    <property type="match status" value="1"/>
</dbReference>
<dbReference type="InterPro" id="IPR045117">
    <property type="entry name" value="ATXN2-like"/>
</dbReference>
<feature type="region of interest" description="Disordered" evidence="1">
    <location>
        <begin position="675"/>
        <end position="783"/>
    </location>
</feature>
<dbReference type="PANTHER" id="PTHR12854">
    <property type="entry name" value="ATAXIN 2-RELATED"/>
    <property type="match status" value="1"/>
</dbReference>